<dbReference type="AlphaFoldDB" id="A0A6H2DKF1"/>
<accession>A0A6H2DKF1</accession>
<evidence type="ECO:0000313" key="2">
    <source>
        <dbReference type="EMBL" id="QJB68136.1"/>
    </source>
</evidence>
<feature type="region of interest" description="Disordered" evidence="1">
    <location>
        <begin position="58"/>
        <end position="85"/>
    </location>
</feature>
<name>A0A6H2DKF1_9SPHN</name>
<organism evidence="2 3">
    <name type="scientific">Parasphingorhabdus halotolerans</name>
    <dbReference type="NCBI Taxonomy" id="2725558"/>
    <lineage>
        <taxon>Bacteria</taxon>
        <taxon>Pseudomonadati</taxon>
        <taxon>Pseudomonadota</taxon>
        <taxon>Alphaproteobacteria</taxon>
        <taxon>Sphingomonadales</taxon>
        <taxon>Sphingomonadaceae</taxon>
        <taxon>Parasphingorhabdus</taxon>
    </lineage>
</organism>
<dbReference type="Proteomes" id="UP000501600">
    <property type="component" value="Chromosome"/>
</dbReference>
<evidence type="ECO:0000256" key="1">
    <source>
        <dbReference type="SAM" id="MobiDB-lite"/>
    </source>
</evidence>
<sequence>MTMHCYASLTMACYEYEMFGPRLNKVFASRLNALWWSAMVLMTAYCVAADPPAHIDGVGGAEPAKAEKNTGNSGDPWAKVMKDRK</sequence>
<protein>
    <submittedName>
        <fullName evidence="2">Uncharacterized protein</fullName>
    </submittedName>
</protein>
<dbReference type="KEGG" id="phao:HF685_01440"/>
<proteinExistence type="predicted"/>
<gene>
    <name evidence="2" type="ORF">HF685_01440</name>
</gene>
<dbReference type="EMBL" id="CP051217">
    <property type="protein sequence ID" value="QJB68136.1"/>
    <property type="molecule type" value="Genomic_DNA"/>
</dbReference>
<keyword evidence="3" id="KW-1185">Reference proteome</keyword>
<reference evidence="2 3" key="1">
    <citation type="submission" date="2020-04" db="EMBL/GenBank/DDBJ databases">
        <title>Genome sequence for Sphingorhabdus sp. strain M1.</title>
        <authorList>
            <person name="Park S.-J."/>
        </authorList>
    </citation>
    <scope>NUCLEOTIDE SEQUENCE [LARGE SCALE GENOMIC DNA]</scope>
    <source>
        <strain evidence="2 3">JK6</strain>
    </source>
</reference>
<evidence type="ECO:0000313" key="3">
    <source>
        <dbReference type="Proteomes" id="UP000501600"/>
    </source>
</evidence>